<dbReference type="PANTHER" id="PTHR36681">
    <property type="entry name" value="NUCLEAR GTPASE, GERMINAL CENTER-ASSOCIATED, TANDEM DUPLICATE 3"/>
    <property type="match status" value="1"/>
</dbReference>
<organism evidence="4 5">
    <name type="scientific">Gibberella subglutinans</name>
    <name type="common">Fusarium subglutinans</name>
    <dbReference type="NCBI Taxonomy" id="42677"/>
    <lineage>
        <taxon>Eukaryota</taxon>
        <taxon>Fungi</taxon>
        <taxon>Dikarya</taxon>
        <taxon>Ascomycota</taxon>
        <taxon>Pezizomycotina</taxon>
        <taxon>Sordariomycetes</taxon>
        <taxon>Hypocreomycetidae</taxon>
        <taxon>Hypocreales</taxon>
        <taxon>Nectriaceae</taxon>
        <taxon>Fusarium</taxon>
        <taxon>Fusarium fujikuroi species complex</taxon>
    </lineage>
</organism>
<dbReference type="AlphaFoldDB" id="A0A8H5QAR8"/>
<dbReference type="Proteomes" id="UP000547976">
    <property type="component" value="Unassembled WGS sequence"/>
</dbReference>
<feature type="domain" description="Dynamin N-terminal" evidence="2">
    <location>
        <begin position="126"/>
        <end position="386"/>
    </location>
</feature>
<gene>
    <name evidence="4" type="ORF">FSUBG_2482</name>
</gene>
<dbReference type="InterPro" id="IPR056024">
    <property type="entry name" value="DUF7605"/>
</dbReference>
<dbReference type="OrthoDB" id="3598281at2759"/>
<dbReference type="RefSeq" id="XP_036542000.1">
    <property type="nucleotide sequence ID" value="XM_036680259.1"/>
</dbReference>
<evidence type="ECO:0000259" key="3">
    <source>
        <dbReference type="Pfam" id="PF24564"/>
    </source>
</evidence>
<evidence type="ECO:0000313" key="5">
    <source>
        <dbReference type="Proteomes" id="UP000547976"/>
    </source>
</evidence>
<reference evidence="4 5" key="1">
    <citation type="submission" date="2020-05" db="EMBL/GenBank/DDBJ databases">
        <title>Identification and distribution of gene clusters putatively required for synthesis of sphingolipid metabolism inhibitors in phylogenetically diverse species of the filamentous fungus Fusarium.</title>
        <authorList>
            <person name="Kim H.-S."/>
            <person name="Busman M."/>
            <person name="Brown D.W."/>
            <person name="Divon H."/>
            <person name="Uhlig S."/>
            <person name="Proctor R.H."/>
        </authorList>
    </citation>
    <scope>NUCLEOTIDE SEQUENCE [LARGE SCALE GENOMIC DNA]</scope>
    <source>
        <strain evidence="4 5">NRRL 66333</strain>
    </source>
</reference>
<dbReference type="Pfam" id="PF00350">
    <property type="entry name" value="Dynamin_N"/>
    <property type="match status" value="1"/>
</dbReference>
<dbReference type="InterPro" id="IPR045063">
    <property type="entry name" value="Dynamin_N"/>
</dbReference>
<proteinExistence type="predicted"/>
<dbReference type="PANTHER" id="PTHR36681:SF3">
    <property type="entry name" value="NUCLEAR GTPASE, GERMINAL CENTER-ASSOCIATED, TANDEM DUPLICATE 3"/>
    <property type="match status" value="1"/>
</dbReference>
<feature type="region of interest" description="Disordered" evidence="1">
    <location>
        <begin position="995"/>
        <end position="1036"/>
    </location>
</feature>
<name>A0A8H5QAR8_GIBSU</name>
<accession>A0A8H5QAR8</accession>
<feature type="region of interest" description="Disordered" evidence="1">
    <location>
        <begin position="1"/>
        <end position="36"/>
    </location>
</feature>
<evidence type="ECO:0000256" key="1">
    <source>
        <dbReference type="SAM" id="MobiDB-lite"/>
    </source>
</evidence>
<feature type="region of interest" description="Disordered" evidence="1">
    <location>
        <begin position="478"/>
        <end position="499"/>
    </location>
</feature>
<dbReference type="EMBL" id="JAAOAV010000021">
    <property type="protein sequence ID" value="KAF5611203.1"/>
    <property type="molecule type" value="Genomic_DNA"/>
</dbReference>
<evidence type="ECO:0000259" key="2">
    <source>
        <dbReference type="Pfam" id="PF00350"/>
    </source>
</evidence>
<feature type="compositionally biased region" description="Acidic residues" evidence="1">
    <location>
        <begin position="1004"/>
        <end position="1015"/>
    </location>
</feature>
<protein>
    <submittedName>
        <fullName evidence="4">GTPase SLIP-GC</fullName>
    </submittedName>
</protein>
<comment type="caution">
    <text evidence="4">The sequence shown here is derived from an EMBL/GenBank/DDBJ whole genome shotgun (WGS) entry which is preliminary data.</text>
</comment>
<keyword evidence="5" id="KW-1185">Reference proteome</keyword>
<sequence length="1036" mass="117914">MEPTSAQALPARIKRERSPEPEVPPEVTANKRQAGETSAVARAPVLFRWRTCQELDDVERLKIKEKAVKLADEHCGRIRAVLEHFLSTSKLDHIDVIVMGQQIIEEWLKEYGRIRYKRKSLRILVGVEGPTGAGKSSFLGSLLRIPELFPSGQESAATAVVGKVSWNWVDAPGFEFRAKVIFRKKTDVQEELEGLLRNLTYLAKLLAGNTEDEEDDGTGQADNIAITREAIDHELPKVYAVWGYEEGFLSEAVSGLNLNSTYTQMVDAILNSNSKALSFLTAGTACFNATTAEKLAEEIKPFLDSTTVEHGGEKQFSAWPLVKEVRIYTKANVLKPGITLVDLPGCGDAVGSRSEVTENFAHRLDVRMVVSPIIRAADEKQGQVLMQNGYDEAQMRIAGRLDGNGFCVIMSKMDDMNVEVYISGCPDLRRDPEVLKKQAQIEDLKKESVDIKLILRELKDKKKKAESAKKKAKKAYKRAKKKFKTQLKKNPSTNGDHLSDLKRFRDEQAQAFDQASKELKQCDKRQSKITKEMSYIRDWLHHRAIQTRNKRVKQRIRADFDRRQRNLDDRDNVRQSQTEGEYVLPILPVSTRAFWELEKNELKMLGFPSQVFTGVPAAEQYLHRATLKKREKHLDELLDRYQNLMTMMQIYSAPNGQDGRFDFTRSEVENALANTHATYMKKLSTTLSEASDQIKKLDPLERRQHALKNFLEEAPRIVQKWSYKFPDEVNNVERMHWATYAANISRNGTKFRSHAPPRVTYTWMDHLAEPVMKTICKDWDDKMNKQLPLIKTPMILGYTCVFTAYLNEIQKVIGEKVPSLEFSYNNMRPILENSQHATEIKIRDALTQLAENTATVAFDVSKFLSNEWKPVFRVAMLDSGQGSYKRRKQTIQEKIQNDCPTMGGQMIKRLRRGVEKEIATLPVRLENIVTEEVTNVKQQMSFLVNNLVENCNTNPKKKLMKAKLQDMIRPHVEAWESIWAEEGTYDEHILDVNLSIPDSVPEPNMDDDDSSDNEDSGSGSDSDSSEDDADKGEGGD</sequence>
<dbReference type="Pfam" id="PF24564">
    <property type="entry name" value="DUF7605"/>
    <property type="match status" value="1"/>
</dbReference>
<feature type="domain" description="DUF7605" evidence="3">
    <location>
        <begin position="719"/>
        <end position="897"/>
    </location>
</feature>
<dbReference type="InterPro" id="IPR027417">
    <property type="entry name" value="P-loop_NTPase"/>
</dbReference>
<dbReference type="SUPFAM" id="SSF52540">
    <property type="entry name" value="P-loop containing nucleoside triphosphate hydrolases"/>
    <property type="match status" value="1"/>
</dbReference>
<feature type="compositionally biased region" description="Basic residues" evidence="1">
    <location>
        <begin position="478"/>
        <end position="487"/>
    </location>
</feature>
<dbReference type="GeneID" id="59314977"/>
<evidence type="ECO:0000313" key="4">
    <source>
        <dbReference type="EMBL" id="KAF5611203.1"/>
    </source>
</evidence>